<dbReference type="STRING" id="1173020.Cha6605_4643"/>
<dbReference type="AlphaFoldDB" id="K9UM83"/>
<name>K9UM83_CHAP6</name>
<proteinExistence type="predicted"/>
<dbReference type="EMBL" id="CP003600">
    <property type="protein sequence ID" value="AFY95561.1"/>
    <property type="molecule type" value="Genomic_DNA"/>
</dbReference>
<gene>
    <name evidence="1" type="ORF">Cha6605_4643</name>
</gene>
<protein>
    <submittedName>
        <fullName evidence="1">Uncharacterized protein</fullName>
    </submittedName>
</protein>
<evidence type="ECO:0000313" key="1">
    <source>
        <dbReference type="EMBL" id="AFY95561.1"/>
    </source>
</evidence>
<dbReference type="HOGENOM" id="CLU_2631735_0_0_3"/>
<dbReference type="KEGG" id="cmp:Cha6605_4643"/>
<reference evidence="1 2" key="1">
    <citation type="submission" date="2012-05" db="EMBL/GenBank/DDBJ databases">
        <title>Finished chromosome of genome of Chamaesiphon sp. PCC 6605.</title>
        <authorList>
            <consortium name="US DOE Joint Genome Institute"/>
            <person name="Gugger M."/>
            <person name="Coursin T."/>
            <person name="Rippka R."/>
            <person name="Tandeau De Marsac N."/>
            <person name="Huntemann M."/>
            <person name="Wei C.-L."/>
            <person name="Han J."/>
            <person name="Detter J.C."/>
            <person name="Han C."/>
            <person name="Tapia R."/>
            <person name="Chen A."/>
            <person name="Kyrpides N."/>
            <person name="Mavromatis K."/>
            <person name="Markowitz V."/>
            <person name="Szeto E."/>
            <person name="Ivanova N."/>
            <person name="Pagani I."/>
            <person name="Pati A."/>
            <person name="Goodwin L."/>
            <person name="Nordberg H.P."/>
            <person name="Cantor M.N."/>
            <person name="Hua S.X."/>
            <person name="Woyke T."/>
            <person name="Kerfeld C.A."/>
        </authorList>
    </citation>
    <scope>NUCLEOTIDE SEQUENCE [LARGE SCALE GENOMIC DNA]</scope>
    <source>
        <strain evidence="2">ATCC 27169 / PCC 6605</strain>
    </source>
</reference>
<keyword evidence="2" id="KW-1185">Reference proteome</keyword>
<accession>K9UM83</accession>
<evidence type="ECO:0000313" key="2">
    <source>
        <dbReference type="Proteomes" id="UP000010366"/>
    </source>
</evidence>
<dbReference type="RefSeq" id="WP_015161659.1">
    <property type="nucleotide sequence ID" value="NC_019697.1"/>
</dbReference>
<organism evidence="1 2">
    <name type="scientific">Chamaesiphon minutus (strain ATCC 27169 / PCC 6605)</name>
    <dbReference type="NCBI Taxonomy" id="1173020"/>
    <lineage>
        <taxon>Bacteria</taxon>
        <taxon>Bacillati</taxon>
        <taxon>Cyanobacteriota</taxon>
        <taxon>Cyanophyceae</taxon>
        <taxon>Gomontiellales</taxon>
        <taxon>Chamaesiphonaceae</taxon>
        <taxon>Chamaesiphon</taxon>
    </lineage>
</organism>
<sequence length="77" mass="8904">MESTEPIELQLQKARSLFQQWQGFSARVLFYDGDPGMFAQFSIFLSEEAQKLKAKKYFAAWCSSNLYIGNLNTRTVK</sequence>
<dbReference type="Proteomes" id="UP000010366">
    <property type="component" value="Chromosome"/>
</dbReference>